<name>A0ABD3PS80_9STRA</name>
<feature type="compositionally biased region" description="Basic and acidic residues" evidence="1">
    <location>
        <begin position="180"/>
        <end position="193"/>
    </location>
</feature>
<comment type="caution">
    <text evidence="2">The sequence shown here is derived from an EMBL/GenBank/DDBJ whole genome shotgun (WGS) entry which is preliminary data.</text>
</comment>
<accession>A0ABD3PS80</accession>
<feature type="region of interest" description="Disordered" evidence="1">
    <location>
        <begin position="168"/>
        <end position="232"/>
    </location>
</feature>
<feature type="compositionally biased region" description="Acidic residues" evidence="1">
    <location>
        <begin position="194"/>
        <end position="205"/>
    </location>
</feature>
<dbReference type="AlphaFoldDB" id="A0ABD3PS80"/>
<feature type="region of interest" description="Disordered" evidence="1">
    <location>
        <begin position="1"/>
        <end position="38"/>
    </location>
</feature>
<evidence type="ECO:0000313" key="3">
    <source>
        <dbReference type="Proteomes" id="UP001530315"/>
    </source>
</evidence>
<proteinExistence type="predicted"/>
<keyword evidence="3" id="KW-1185">Reference proteome</keyword>
<evidence type="ECO:0000313" key="2">
    <source>
        <dbReference type="EMBL" id="KAL3790564.1"/>
    </source>
</evidence>
<sequence length="438" mass="47948">MMMAVAEDAPPADAASSGAAADDAIAADDGAGSDDAGELSGLRARCLPPRPIFPWRSSPYPLPRLVGPTMSRGGGGEEGDDPDRLLHRAIGAHHDGEYFARGGPLGPGWPSPMEPWFRGALYLTSMNLLGLSWPYVIMPWTRRDWERDMEWGFCHAFSNGVNGMIEDTYCTTSPDGDGVGPEKSETGTEQRLDDDGEAYDVDVDISLDPLPPDEGGDGSGAASNDGEVSDGAIDDEHSMLQRNLRQLYEGARRHSHPSKVNIVLRTVPHSATIESMFPVFGLSRSLVEDHPYLRHTYRNYLKRLQAKHKEAVLAGKSRLNPVQVGSFIMDGLQEVMEGSARLSSDGKAVITIVAQVSIKCKEVFCVRDVESGDVIQGYGDARPRDVTHLVRFEMVVRETLANADDSADISKEGEWKLEIGRWQITDWDDIMDGNVFFT</sequence>
<protein>
    <recommendedName>
        <fullName evidence="4">Tim44-like domain-containing protein</fullName>
    </recommendedName>
</protein>
<gene>
    <name evidence="2" type="ORF">ACHAW5_006542</name>
</gene>
<dbReference type="Proteomes" id="UP001530315">
    <property type="component" value="Unassembled WGS sequence"/>
</dbReference>
<feature type="compositionally biased region" description="Low complexity" evidence="1">
    <location>
        <begin position="8"/>
        <end position="30"/>
    </location>
</feature>
<dbReference type="EMBL" id="JALLAZ020000631">
    <property type="protein sequence ID" value="KAL3790564.1"/>
    <property type="molecule type" value="Genomic_DNA"/>
</dbReference>
<evidence type="ECO:0000256" key="1">
    <source>
        <dbReference type="SAM" id="MobiDB-lite"/>
    </source>
</evidence>
<evidence type="ECO:0008006" key="4">
    <source>
        <dbReference type="Google" id="ProtNLM"/>
    </source>
</evidence>
<organism evidence="2 3">
    <name type="scientific">Stephanodiscus triporus</name>
    <dbReference type="NCBI Taxonomy" id="2934178"/>
    <lineage>
        <taxon>Eukaryota</taxon>
        <taxon>Sar</taxon>
        <taxon>Stramenopiles</taxon>
        <taxon>Ochrophyta</taxon>
        <taxon>Bacillariophyta</taxon>
        <taxon>Coscinodiscophyceae</taxon>
        <taxon>Thalassiosirophycidae</taxon>
        <taxon>Stephanodiscales</taxon>
        <taxon>Stephanodiscaceae</taxon>
        <taxon>Stephanodiscus</taxon>
    </lineage>
</organism>
<reference evidence="2 3" key="1">
    <citation type="submission" date="2024-10" db="EMBL/GenBank/DDBJ databases">
        <title>Updated reference genomes for cyclostephanoid diatoms.</title>
        <authorList>
            <person name="Roberts W.R."/>
            <person name="Alverson A.J."/>
        </authorList>
    </citation>
    <scope>NUCLEOTIDE SEQUENCE [LARGE SCALE GENOMIC DNA]</scope>
    <source>
        <strain evidence="2 3">AJA276-08</strain>
    </source>
</reference>